<protein>
    <submittedName>
        <fullName evidence="2">Uncharacterized protein</fullName>
    </submittedName>
</protein>
<comment type="caution">
    <text evidence="2">The sequence shown here is derived from an EMBL/GenBank/DDBJ whole genome shotgun (WGS) entry which is preliminary data.</text>
</comment>
<evidence type="ECO:0000313" key="3">
    <source>
        <dbReference type="Proteomes" id="UP000483820"/>
    </source>
</evidence>
<sequence>MSSNAPMLTGNGLTDLPNLIEMAKCKHSKFMKKEERPWRLIAVNRAFHTDLWERLEEIEEEESNKRPPSAEEELVGAKKQKTSGDSEDTEDSPRPEGYDEFSDEWLKDIEEYDGFEDWEDSDDN</sequence>
<gene>
    <name evidence="2" type="ORF">GCK72_004025</name>
</gene>
<name>A0A6A5HAI9_CAERE</name>
<proteinExistence type="predicted"/>
<dbReference type="Proteomes" id="UP000483820">
    <property type="component" value="Chromosome II"/>
</dbReference>
<organism evidence="2 3">
    <name type="scientific">Caenorhabditis remanei</name>
    <name type="common">Caenorhabditis vulgaris</name>
    <dbReference type="NCBI Taxonomy" id="31234"/>
    <lineage>
        <taxon>Eukaryota</taxon>
        <taxon>Metazoa</taxon>
        <taxon>Ecdysozoa</taxon>
        <taxon>Nematoda</taxon>
        <taxon>Chromadorea</taxon>
        <taxon>Rhabditida</taxon>
        <taxon>Rhabditina</taxon>
        <taxon>Rhabditomorpha</taxon>
        <taxon>Rhabditoidea</taxon>
        <taxon>Rhabditidae</taxon>
        <taxon>Peloderinae</taxon>
        <taxon>Caenorhabditis</taxon>
    </lineage>
</organism>
<dbReference type="RefSeq" id="XP_053588605.1">
    <property type="nucleotide sequence ID" value="XM_053724411.1"/>
</dbReference>
<dbReference type="CTD" id="9800243"/>
<dbReference type="EMBL" id="WUAV01000002">
    <property type="protein sequence ID" value="KAF1764079.1"/>
    <property type="molecule type" value="Genomic_DNA"/>
</dbReference>
<evidence type="ECO:0000256" key="1">
    <source>
        <dbReference type="SAM" id="MobiDB-lite"/>
    </source>
</evidence>
<feature type="region of interest" description="Disordered" evidence="1">
    <location>
        <begin position="58"/>
        <end position="104"/>
    </location>
</feature>
<dbReference type="KEGG" id="crq:GCK72_004025"/>
<dbReference type="AlphaFoldDB" id="A0A6A5HAI9"/>
<evidence type="ECO:0000313" key="2">
    <source>
        <dbReference type="EMBL" id="KAF1764079.1"/>
    </source>
</evidence>
<dbReference type="GeneID" id="9800243"/>
<reference evidence="2 3" key="1">
    <citation type="submission" date="2019-12" db="EMBL/GenBank/DDBJ databases">
        <title>Chromosome-level assembly of the Caenorhabditis remanei genome.</title>
        <authorList>
            <person name="Teterina A.A."/>
            <person name="Willis J.H."/>
            <person name="Phillips P.C."/>
        </authorList>
    </citation>
    <scope>NUCLEOTIDE SEQUENCE [LARGE SCALE GENOMIC DNA]</scope>
    <source>
        <strain evidence="2 3">PX506</strain>
        <tissue evidence="2">Whole organism</tissue>
    </source>
</reference>
<accession>A0A6A5HAI9</accession>